<dbReference type="EMBL" id="JAKKPZ010000947">
    <property type="protein sequence ID" value="KAI1691375.1"/>
    <property type="molecule type" value="Genomic_DNA"/>
</dbReference>
<dbReference type="PROSITE" id="PS51186">
    <property type="entry name" value="GNAT"/>
    <property type="match status" value="1"/>
</dbReference>
<name>A0AAD4QUU6_9BILA</name>
<dbReference type="CDD" id="cd04301">
    <property type="entry name" value="NAT_SF"/>
    <property type="match status" value="1"/>
</dbReference>
<dbReference type="Gene3D" id="3.40.630.30">
    <property type="match status" value="1"/>
</dbReference>
<dbReference type="InterPro" id="IPR000182">
    <property type="entry name" value="GNAT_dom"/>
</dbReference>
<comment type="caution">
    <text evidence="3">The sequence shown here is derived from an EMBL/GenBank/DDBJ whole genome shotgun (WGS) entry which is preliminary data.</text>
</comment>
<keyword evidence="4" id="KW-1185">Reference proteome</keyword>
<organism evidence="3 4">
    <name type="scientific">Ditylenchus destructor</name>
    <dbReference type="NCBI Taxonomy" id="166010"/>
    <lineage>
        <taxon>Eukaryota</taxon>
        <taxon>Metazoa</taxon>
        <taxon>Ecdysozoa</taxon>
        <taxon>Nematoda</taxon>
        <taxon>Chromadorea</taxon>
        <taxon>Rhabditida</taxon>
        <taxon>Tylenchina</taxon>
        <taxon>Tylenchomorpha</taxon>
        <taxon>Sphaerularioidea</taxon>
        <taxon>Anguinidae</taxon>
        <taxon>Anguininae</taxon>
        <taxon>Ditylenchus</taxon>
    </lineage>
</organism>
<gene>
    <name evidence="3" type="ORF">DdX_21927</name>
</gene>
<feature type="compositionally biased region" description="Basic and acidic residues" evidence="1">
    <location>
        <begin position="31"/>
        <end position="41"/>
    </location>
</feature>
<feature type="domain" description="N-acetyltransferase" evidence="2">
    <location>
        <begin position="166"/>
        <end position="314"/>
    </location>
</feature>
<dbReference type="InterPro" id="IPR016181">
    <property type="entry name" value="Acyl_CoA_acyltransferase"/>
</dbReference>
<evidence type="ECO:0000313" key="4">
    <source>
        <dbReference type="Proteomes" id="UP001201812"/>
    </source>
</evidence>
<dbReference type="Proteomes" id="UP001201812">
    <property type="component" value="Unassembled WGS sequence"/>
</dbReference>
<evidence type="ECO:0000313" key="3">
    <source>
        <dbReference type="EMBL" id="KAI1691375.1"/>
    </source>
</evidence>
<dbReference type="Pfam" id="PF00583">
    <property type="entry name" value="Acetyltransf_1"/>
    <property type="match status" value="1"/>
</dbReference>
<dbReference type="AlphaFoldDB" id="A0AAD4QUU6"/>
<feature type="region of interest" description="Disordered" evidence="1">
    <location>
        <begin position="31"/>
        <end position="52"/>
    </location>
</feature>
<dbReference type="GO" id="GO:0016747">
    <property type="term" value="F:acyltransferase activity, transferring groups other than amino-acyl groups"/>
    <property type="evidence" value="ECO:0007669"/>
    <property type="project" value="InterPro"/>
</dbReference>
<reference evidence="3" key="1">
    <citation type="submission" date="2022-01" db="EMBL/GenBank/DDBJ databases">
        <title>Genome Sequence Resource for Two Populations of Ditylenchus destructor, the Migratory Endoparasitic Phytonematode.</title>
        <authorList>
            <person name="Zhang H."/>
            <person name="Lin R."/>
            <person name="Xie B."/>
        </authorList>
    </citation>
    <scope>NUCLEOTIDE SEQUENCE</scope>
    <source>
        <strain evidence="3">BazhouSP</strain>
    </source>
</reference>
<dbReference type="SUPFAM" id="SSF55729">
    <property type="entry name" value="Acyl-CoA N-acyltransferases (Nat)"/>
    <property type="match status" value="1"/>
</dbReference>
<proteinExistence type="predicted"/>
<evidence type="ECO:0000259" key="2">
    <source>
        <dbReference type="PROSITE" id="PS51186"/>
    </source>
</evidence>
<evidence type="ECO:0000256" key="1">
    <source>
        <dbReference type="SAM" id="MobiDB-lite"/>
    </source>
</evidence>
<sequence>MSSLAANILSNNEGSQKANMQTVIKHRINLRERSKPKETQKPRTCRGRSCGNEIPDPMPSNKQCALIRCTNDNACKNKSAKRCKYCVSGLCSAKKSRKQNEKTPDTQVKGADSQKSRRNDLTRFTHVLREYRWTPGRFRETRPPGFGQCYLGRCRGDGKCRKEHRRRKRGLGSGLFSCIKCKRKKCVPQRPADRWKPLIDRFDGGLEIPRSSVSGTEKVGTLTYQIKTDINKKSFVYLDWIITHENHRSQGVARALMETLIEDIVKKDKSIKTVKLNVLGGRRNVNATALFQRFGFGWEDPDNEESNAMTLDVDKYSRYPRVQ</sequence>
<feature type="region of interest" description="Disordered" evidence="1">
    <location>
        <begin position="97"/>
        <end position="119"/>
    </location>
</feature>
<accession>A0AAD4QUU6</accession>
<protein>
    <submittedName>
        <fullName evidence="3">Acetyltransferase (GNAT) family domain-containing protein</fullName>
    </submittedName>
</protein>